<name>A0A495X667_9PSEU</name>
<reference evidence="2 3" key="1">
    <citation type="submission" date="2018-10" db="EMBL/GenBank/DDBJ databases">
        <title>Sequencing the genomes of 1000 actinobacteria strains.</title>
        <authorList>
            <person name="Klenk H.-P."/>
        </authorList>
    </citation>
    <scope>NUCLEOTIDE SEQUENCE [LARGE SCALE GENOMIC DNA]</scope>
    <source>
        <strain evidence="2 3">DSM 43911</strain>
    </source>
</reference>
<evidence type="ECO:0000256" key="1">
    <source>
        <dbReference type="SAM" id="Phobius"/>
    </source>
</evidence>
<organism evidence="2 3">
    <name type="scientific">Saccharothrix variisporea</name>
    <dbReference type="NCBI Taxonomy" id="543527"/>
    <lineage>
        <taxon>Bacteria</taxon>
        <taxon>Bacillati</taxon>
        <taxon>Actinomycetota</taxon>
        <taxon>Actinomycetes</taxon>
        <taxon>Pseudonocardiales</taxon>
        <taxon>Pseudonocardiaceae</taxon>
        <taxon>Saccharothrix</taxon>
    </lineage>
</organism>
<keyword evidence="1" id="KW-0812">Transmembrane</keyword>
<evidence type="ECO:0000313" key="3">
    <source>
        <dbReference type="Proteomes" id="UP000272729"/>
    </source>
</evidence>
<evidence type="ECO:0000313" key="2">
    <source>
        <dbReference type="EMBL" id="RKT68153.1"/>
    </source>
</evidence>
<proteinExistence type="predicted"/>
<dbReference type="AlphaFoldDB" id="A0A495X667"/>
<keyword evidence="3" id="KW-1185">Reference proteome</keyword>
<dbReference type="OrthoDB" id="9935917at2"/>
<keyword evidence="1" id="KW-0472">Membrane</keyword>
<feature type="transmembrane region" description="Helical" evidence="1">
    <location>
        <begin position="29"/>
        <end position="47"/>
    </location>
</feature>
<dbReference type="Proteomes" id="UP000272729">
    <property type="component" value="Unassembled WGS sequence"/>
</dbReference>
<protein>
    <submittedName>
        <fullName evidence="2">Uncharacterized protein</fullName>
    </submittedName>
</protein>
<dbReference type="RefSeq" id="WP_121218944.1">
    <property type="nucleotide sequence ID" value="NZ_JBIUBA010000015.1"/>
</dbReference>
<comment type="caution">
    <text evidence="2">The sequence shown here is derived from an EMBL/GenBank/DDBJ whole genome shotgun (WGS) entry which is preliminary data.</text>
</comment>
<keyword evidence="1" id="KW-1133">Transmembrane helix</keyword>
<accession>A0A495X667</accession>
<gene>
    <name evidence="2" type="ORF">DFJ66_1334</name>
</gene>
<dbReference type="EMBL" id="RBXR01000001">
    <property type="protein sequence ID" value="RKT68153.1"/>
    <property type="molecule type" value="Genomic_DNA"/>
</dbReference>
<sequence length="117" mass="13458">MEAVVFLAVLVLVLYLLFRRPRRKHDAAAAVLGVVAALAVVAVLAWREVQLWFDRHRTPGTLGELIRRELETGHYEVVANVLDRGTPRHTRTWRTSRLDPEVRRRFGDSNRVVVYTS</sequence>